<dbReference type="NCBIfam" id="NF000756">
    <property type="entry name" value="PRK00047.1"/>
    <property type="match status" value="1"/>
</dbReference>
<comment type="similarity">
    <text evidence="1 7">Belongs to the FGGY kinase family.</text>
</comment>
<evidence type="ECO:0000256" key="1">
    <source>
        <dbReference type="ARBA" id="ARBA00009156"/>
    </source>
</evidence>
<evidence type="ECO:0000313" key="11">
    <source>
        <dbReference type="Proteomes" id="UP001523565"/>
    </source>
</evidence>
<keyword evidence="11" id="KW-1185">Reference proteome</keyword>
<evidence type="ECO:0000259" key="9">
    <source>
        <dbReference type="Pfam" id="PF02782"/>
    </source>
</evidence>
<dbReference type="Pfam" id="PF00370">
    <property type="entry name" value="FGGY_N"/>
    <property type="match status" value="1"/>
</dbReference>
<evidence type="ECO:0000256" key="7">
    <source>
        <dbReference type="RuleBase" id="RU003733"/>
    </source>
</evidence>
<dbReference type="Pfam" id="PF02782">
    <property type="entry name" value="FGGY_C"/>
    <property type="match status" value="1"/>
</dbReference>
<reference evidence="10 11" key="1">
    <citation type="journal article" date="2022" name="Genome Biol. Evol.">
        <title>Host diet, physiology and behaviors set the stage for Lachnospiraceae cladogenesis.</title>
        <authorList>
            <person name="Vera-Ponce De Leon A."/>
            <person name="Schneider M."/>
            <person name="Jahnes B.C."/>
            <person name="Sadowski V."/>
            <person name="Camuy-Velez L.A."/>
            <person name="Duan J."/>
            <person name="Sabree Z.L."/>
        </authorList>
    </citation>
    <scope>NUCLEOTIDE SEQUENCE [LARGE SCALE GENOMIC DNA]</scope>
    <source>
        <strain evidence="10 11">PAL227</strain>
    </source>
</reference>
<dbReference type="InterPro" id="IPR018485">
    <property type="entry name" value="FGGY_C"/>
</dbReference>
<dbReference type="PANTHER" id="PTHR10196">
    <property type="entry name" value="SUGAR KINASE"/>
    <property type="match status" value="1"/>
</dbReference>
<dbReference type="PIRSF" id="PIRSF000538">
    <property type="entry name" value="GlpK"/>
    <property type="match status" value="1"/>
</dbReference>
<dbReference type="InterPro" id="IPR000577">
    <property type="entry name" value="Carb_kinase_FGGY"/>
</dbReference>
<dbReference type="CDD" id="cd07769">
    <property type="entry name" value="ASKHA_NBD_FGGY_GK"/>
    <property type="match status" value="1"/>
</dbReference>
<evidence type="ECO:0000256" key="4">
    <source>
        <dbReference type="ARBA" id="ARBA00022777"/>
    </source>
</evidence>
<dbReference type="Gene3D" id="3.30.420.40">
    <property type="match status" value="2"/>
</dbReference>
<dbReference type="GO" id="GO:0004370">
    <property type="term" value="F:glycerol kinase activity"/>
    <property type="evidence" value="ECO:0007669"/>
    <property type="project" value="UniProtKB-EC"/>
</dbReference>
<dbReference type="PROSITE" id="PS00445">
    <property type="entry name" value="FGGY_KINASES_2"/>
    <property type="match status" value="1"/>
</dbReference>
<dbReference type="RefSeq" id="WP_262070267.1">
    <property type="nucleotide sequence ID" value="NZ_JAMXOC010000032.1"/>
</dbReference>
<dbReference type="InterPro" id="IPR043129">
    <property type="entry name" value="ATPase_NBD"/>
</dbReference>
<accession>A0ABT1EL13</accession>
<keyword evidence="4 7" id="KW-0418">Kinase</keyword>
<evidence type="ECO:0000313" key="10">
    <source>
        <dbReference type="EMBL" id="MCP1111405.1"/>
    </source>
</evidence>
<evidence type="ECO:0000256" key="5">
    <source>
        <dbReference type="ARBA" id="ARBA00022840"/>
    </source>
</evidence>
<keyword evidence="3" id="KW-0547">Nucleotide-binding</keyword>
<evidence type="ECO:0000256" key="6">
    <source>
        <dbReference type="ARBA" id="ARBA00043149"/>
    </source>
</evidence>
<dbReference type="Proteomes" id="UP001523565">
    <property type="component" value="Unassembled WGS sequence"/>
</dbReference>
<dbReference type="InterPro" id="IPR018484">
    <property type="entry name" value="FGGY_N"/>
</dbReference>
<dbReference type="EMBL" id="JAMZFV010000032">
    <property type="protein sequence ID" value="MCP1111405.1"/>
    <property type="molecule type" value="Genomic_DNA"/>
</dbReference>
<sequence length="493" mass="53889">MEQYIISIDQSTQGTKALLFDEKASIIKRVDKSHRQLVNDKGWVSHDPEEIYENTLQVVRELVEGSGVPKEKIKGVAISNQRETSLAWDKVTGKPLGDAIVWQCARAADICSALEEKGVSERVREATGINLSPYFPAAKIAWILKNVEGAREKSLKGEICHGTMDSWLLYKLTGGKVYKTDYSNASRTQLFNIFELKWDPEICQLFGIEVNNLAEVCDSDGKFGETDFAGFLPKAIPIHGVLGDSHGALFGQGCLEPGMMKTTYGTGSSIMMNIGDKPVLSTHGVVTSLAWSMGGRVNYVLEGNLNYTGAVITWLKDDLQLIASPKETESLAREACKDDQVYLVPSFSGLGAPYWDSEAKAAISGMTRATKKAEIVRAAIECIAYQIADVIQAMSEDAGAPVKELRVDGGPTSNGYLMQFQSDLTKAKVKVPRAEELSGIGAAYAAGLALGVWEMNIFDNSEYKVYKPEMPIAVREKKIAGWKAAVQTVLHKK</sequence>
<evidence type="ECO:0000259" key="8">
    <source>
        <dbReference type="Pfam" id="PF00370"/>
    </source>
</evidence>
<name>A0ABT1EL13_9FIRM</name>
<evidence type="ECO:0000256" key="3">
    <source>
        <dbReference type="ARBA" id="ARBA00022741"/>
    </source>
</evidence>
<organism evidence="10 11">
    <name type="scientific">Ohessyouella blattaphilus</name>
    <dbReference type="NCBI Taxonomy" id="2949333"/>
    <lineage>
        <taxon>Bacteria</taxon>
        <taxon>Bacillati</taxon>
        <taxon>Bacillota</taxon>
        <taxon>Clostridia</taxon>
        <taxon>Lachnospirales</taxon>
        <taxon>Lachnospiraceae</taxon>
        <taxon>Ohessyouella</taxon>
    </lineage>
</organism>
<protein>
    <recommendedName>
        <fullName evidence="6">ATP:glycerol 3-phosphotransferase</fullName>
    </recommendedName>
</protein>
<feature type="domain" description="Carbohydrate kinase FGGY N-terminal" evidence="8">
    <location>
        <begin position="4"/>
        <end position="251"/>
    </location>
</feature>
<comment type="caution">
    <text evidence="10">The sequence shown here is derived from an EMBL/GenBank/DDBJ whole genome shotgun (WGS) entry which is preliminary data.</text>
</comment>
<dbReference type="PROSITE" id="PS00933">
    <property type="entry name" value="FGGY_KINASES_1"/>
    <property type="match status" value="1"/>
</dbReference>
<feature type="domain" description="Carbohydrate kinase FGGY C-terminal" evidence="9">
    <location>
        <begin position="261"/>
        <end position="449"/>
    </location>
</feature>
<proteinExistence type="inferred from homology"/>
<gene>
    <name evidence="10" type="primary">glpK</name>
    <name evidence="10" type="ORF">NK118_14215</name>
</gene>
<keyword evidence="5" id="KW-0067">ATP-binding</keyword>
<keyword evidence="2 7" id="KW-0808">Transferase</keyword>
<dbReference type="InterPro" id="IPR018483">
    <property type="entry name" value="Carb_kinase_FGGY_CS"/>
</dbReference>
<dbReference type="SUPFAM" id="SSF53067">
    <property type="entry name" value="Actin-like ATPase domain"/>
    <property type="match status" value="2"/>
</dbReference>
<evidence type="ECO:0000256" key="2">
    <source>
        <dbReference type="ARBA" id="ARBA00022679"/>
    </source>
</evidence>
<dbReference type="PANTHER" id="PTHR10196:SF69">
    <property type="entry name" value="GLYCEROL KINASE"/>
    <property type="match status" value="1"/>
</dbReference>